<dbReference type="Proteomes" id="UP000485058">
    <property type="component" value="Unassembled WGS sequence"/>
</dbReference>
<keyword evidence="1" id="KW-0472">Membrane</keyword>
<keyword evidence="1" id="KW-0812">Transmembrane</keyword>
<sequence length="270" mass="28514">MFTIPPTAWSVYAEVTALPNLPSPAQPFPALPNLSQPCPTFPSPAQLSPALPRTLPQPQLNIGPLPCPASVLQGHHTGVLRPGCRLLRFHLPVFGNGERHCSAVEAHLGTWSAADGGGQPEPEGGWPGWNWGQILARLSSRVGGLACRYAEAGDTCCDAADRGRLGASTFKRLNLGIAGLGAVYSVVFAACLATKVTEVDSLSVINLALALGVLSYCLYQWLYATNAREAGLVGLLFSDCVLFFGRDAARVDATEAEEADVMCHHAALLT</sequence>
<dbReference type="EMBL" id="BLLF01000273">
    <property type="protein sequence ID" value="GFH09904.1"/>
    <property type="molecule type" value="Genomic_DNA"/>
</dbReference>
<accession>A0A699YSX6</accession>
<comment type="caution">
    <text evidence="2">The sequence shown here is derived from an EMBL/GenBank/DDBJ whole genome shotgun (WGS) entry which is preliminary data.</text>
</comment>
<name>A0A699YSX6_HAELA</name>
<organism evidence="2 3">
    <name type="scientific">Haematococcus lacustris</name>
    <name type="common">Green alga</name>
    <name type="synonym">Haematococcus pluvialis</name>
    <dbReference type="NCBI Taxonomy" id="44745"/>
    <lineage>
        <taxon>Eukaryota</taxon>
        <taxon>Viridiplantae</taxon>
        <taxon>Chlorophyta</taxon>
        <taxon>core chlorophytes</taxon>
        <taxon>Chlorophyceae</taxon>
        <taxon>CS clade</taxon>
        <taxon>Chlamydomonadales</taxon>
        <taxon>Haematococcaceae</taxon>
        <taxon>Haematococcus</taxon>
    </lineage>
</organism>
<protein>
    <submittedName>
        <fullName evidence="2">Uncharacterized protein</fullName>
    </submittedName>
</protein>
<evidence type="ECO:0000313" key="3">
    <source>
        <dbReference type="Proteomes" id="UP000485058"/>
    </source>
</evidence>
<evidence type="ECO:0000256" key="1">
    <source>
        <dbReference type="SAM" id="Phobius"/>
    </source>
</evidence>
<reference evidence="2 3" key="1">
    <citation type="submission" date="2020-02" db="EMBL/GenBank/DDBJ databases">
        <title>Draft genome sequence of Haematococcus lacustris strain NIES-144.</title>
        <authorList>
            <person name="Morimoto D."/>
            <person name="Nakagawa S."/>
            <person name="Yoshida T."/>
            <person name="Sawayama S."/>
        </authorList>
    </citation>
    <scope>NUCLEOTIDE SEQUENCE [LARGE SCALE GENOMIC DNA]</scope>
    <source>
        <strain evidence="2 3">NIES-144</strain>
    </source>
</reference>
<proteinExistence type="predicted"/>
<feature type="transmembrane region" description="Helical" evidence="1">
    <location>
        <begin position="173"/>
        <end position="196"/>
    </location>
</feature>
<feature type="transmembrane region" description="Helical" evidence="1">
    <location>
        <begin position="202"/>
        <end position="222"/>
    </location>
</feature>
<keyword evidence="1" id="KW-1133">Transmembrane helix</keyword>
<dbReference type="AlphaFoldDB" id="A0A699YSX6"/>
<evidence type="ECO:0000313" key="2">
    <source>
        <dbReference type="EMBL" id="GFH09904.1"/>
    </source>
</evidence>
<gene>
    <name evidence="2" type="ORF">HaLaN_05130</name>
</gene>
<keyword evidence="3" id="KW-1185">Reference proteome</keyword>